<evidence type="ECO:0000313" key="1">
    <source>
        <dbReference type="EMBL" id="SVC55500.1"/>
    </source>
</evidence>
<accession>A0A382N416</accession>
<protein>
    <submittedName>
        <fullName evidence="1">Uncharacterized protein</fullName>
    </submittedName>
</protein>
<proteinExistence type="predicted"/>
<dbReference type="EMBL" id="UINC01097630">
    <property type="protein sequence ID" value="SVC55500.1"/>
    <property type="molecule type" value="Genomic_DNA"/>
</dbReference>
<dbReference type="AlphaFoldDB" id="A0A382N416"/>
<sequence length="174" mass="18603">MAMVLCVAGCVSQKPLVEGATVEQAPQIEPFPQSEIGEKQVMVECRFTEGDDILSAPRIITLEGREAQIAISEERSFPGSKEPMELGVKLTILPVVKDGMISFEGSCLVKELANIKSGGKLQSASIITRESVFSGTADPGQDALLTLPSIKGKVIKVTLKFTLVDEQGRQPSAD</sequence>
<organism evidence="1">
    <name type="scientific">marine metagenome</name>
    <dbReference type="NCBI Taxonomy" id="408172"/>
    <lineage>
        <taxon>unclassified sequences</taxon>
        <taxon>metagenomes</taxon>
        <taxon>ecological metagenomes</taxon>
    </lineage>
</organism>
<gene>
    <name evidence="1" type="ORF">METZ01_LOCUS308354</name>
</gene>
<name>A0A382N416_9ZZZZ</name>
<reference evidence="1" key="1">
    <citation type="submission" date="2018-05" db="EMBL/GenBank/DDBJ databases">
        <authorList>
            <person name="Lanie J.A."/>
            <person name="Ng W.-L."/>
            <person name="Kazmierczak K.M."/>
            <person name="Andrzejewski T.M."/>
            <person name="Davidsen T.M."/>
            <person name="Wayne K.J."/>
            <person name="Tettelin H."/>
            <person name="Glass J.I."/>
            <person name="Rusch D."/>
            <person name="Podicherti R."/>
            <person name="Tsui H.-C.T."/>
            <person name="Winkler M.E."/>
        </authorList>
    </citation>
    <scope>NUCLEOTIDE SEQUENCE</scope>
</reference>